<reference evidence="8" key="1">
    <citation type="submission" date="2017-02" db="UniProtKB">
        <authorList>
            <consortium name="WormBaseParasite"/>
        </authorList>
    </citation>
    <scope>IDENTIFICATION</scope>
</reference>
<dbReference type="AlphaFoldDB" id="A0A0N4VGS5"/>
<gene>
    <name evidence="6" type="ORF">EVEC_LOCUS9371</name>
</gene>
<comment type="similarity">
    <text evidence="1">Belongs to the small GTPase superfamily. Ras family.</text>
</comment>
<dbReference type="SMART" id="SM00175">
    <property type="entry name" value="RAB"/>
    <property type="match status" value="1"/>
</dbReference>
<evidence type="ECO:0000313" key="6">
    <source>
        <dbReference type="EMBL" id="VDD94620.1"/>
    </source>
</evidence>
<keyword evidence="3" id="KW-0378">Hydrolase</keyword>
<evidence type="ECO:0000313" key="8">
    <source>
        <dbReference type="WBParaSite" id="EVEC_0001000701-mRNA-1"/>
    </source>
</evidence>
<dbReference type="Gene3D" id="3.40.50.300">
    <property type="entry name" value="P-loop containing nucleotide triphosphate hydrolases"/>
    <property type="match status" value="1"/>
</dbReference>
<protein>
    <recommendedName>
        <fullName evidence="2">small monomeric GTPase</fullName>
        <ecNumber evidence="2">3.6.5.2</ecNumber>
    </recommendedName>
</protein>
<dbReference type="PROSITE" id="PS51419">
    <property type="entry name" value="RAB"/>
    <property type="match status" value="1"/>
</dbReference>
<accession>A0A0N4VGS5</accession>
<feature type="region of interest" description="Disordered" evidence="5">
    <location>
        <begin position="208"/>
        <end position="233"/>
    </location>
</feature>
<name>A0A0N4VGS5_ENTVE</name>
<evidence type="ECO:0000256" key="1">
    <source>
        <dbReference type="ARBA" id="ARBA00008344"/>
    </source>
</evidence>
<dbReference type="GO" id="GO:0003925">
    <property type="term" value="F:G protein activity"/>
    <property type="evidence" value="ECO:0007669"/>
    <property type="project" value="UniProtKB-EC"/>
</dbReference>
<dbReference type="PANTHER" id="PTHR45704">
    <property type="entry name" value="RAS-LIKE FAMILY MEMBER 11"/>
    <property type="match status" value="1"/>
</dbReference>
<dbReference type="OrthoDB" id="18798at2759"/>
<evidence type="ECO:0000256" key="4">
    <source>
        <dbReference type="ARBA" id="ARBA00048098"/>
    </source>
</evidence>
<organism evidence="8">
    <name type="scientific">Enterobius vermicularis</name>
    <name type="common">Human pinworm</name>
    <dbReference type="NCBI Taxonomy" id="51028"/>
    <lineage>
        <taxon>Eukaryota</taxon>
        <taxon>Metazoa</taxon>
        <taxon>Ecdysozoa</taxon>
        <taxon>Nematoda</taxon>
        <taxon>Chromadorea</taxon>
        <taxon>Rhabditida</taxon>
        <taxon>Spirurina</taxon>
        <taxon>Oxyuridomorpha</taxon>
        <taxon>Oxyuroidea</taxon>
        <taxon>Oxyuridae</taxon>
        <taxon>Enterobius</taxon>
    </lineage>
</organism>
<dbReference type="SMART" id="SM00173">
    <property type="entry name" value="RAS"/>
    <property type="match status" value="1"/>
</dbReference>
<dbReference type="EMBL" id="UXUI01009995">
    <property type="protein sequence ID" value="VDD94620.1"/>
    <property type="molecule type" value="Genomic_DNA"/>
</dbReference>
<dbReference type="EC" id="3.6.5.2" evidence="2"/>
<dbReference type="InterPro" id="IPR001806">
    <property type="entry name" value="Small_GTPase"/>
</dbReference>
<keyword evidence="7" id="KW-1185">Reference proteome</keyword>
<dbReference type="Pfam" id="PF00071">
    <property type="entry name" value="Ras"/>
    <property type="match status" value="1"/>
</dbReference>
<proteinExistence type="inferred from homology"/>
<dbReference type="GO" id="GO:0005525">
    <property type="term" value="F:GTP binding"/>
    <property type="evidence" value="ECO:0007669"/>
    <property type="project" value="InterPro"/>
</dbReference>
<dbReference type="InterPro" id="IPR027417">
    <property type="entry name" value="P-loop_NTPase"/>
</dbReference>
<evidence type="ECO:0000256" key="5">
    <source>
        <dbReference type="SAM" id="MobiDB-lite"/>
    </source>
</evidence>
<evidence type="ECO:0000256" key="3">
    <source>
        <dbReference type="ARBA" id="ARBA00022801"/>
    </source>
</evidence>
<sequence>MLFFNCYTCSRCQLQTHHGNIFYFFYGFINTNFAEDTYCRQDTVVSQPLMVWVMDTVDGSGRDAMRYLSWADIYIVVYDVTSQLSLQYAESTLQQISTHEHHLCARQHKCLLVGNKADLERYRQVSESDGEKLAKRFGAMFGEVSAVDECERVATLVRKPIAALIADRTKRRSPSPRLYSSDSEIASSGIHIKKSSLTSKTSFSASLKSVGRSGTLRRSSKSPKPLDINKVPTTKKTGNKLLKLFHN</sequence>
<dbReference type="SUPFAM" id="SSF52540">
    <property type="entry name" value="P-loop containing nucleoside triphosphate hydrolases"/>
    <property type="match status" value="1"/>
</dbReference>
<dbReference type="STRING" id="51028.A0A0N4VGS5"/>
<reference evidence="6 7" key="2">
    <citation type="submission" date="2018-10" db="EMBL/GenBank/DDBJ databases">
        <authorList>
            <consortium name="Pathogen Informatics"/>
        </authorList>
    </citation>
    <scope>NUCLEOTIDE SEQUENCE [LARGE SCALE GENOMIC DNA]</scope>
</reference>
<evidence type="ECO:0000256" key="2">
    <source>
        <dbReference type="ARBA" id="ARBA00011984"/>
    </source>
</evidence>
<evidence type="ECO:0000313" key="7">
    <source>
        <dbReference type="Proteomes" id="UP000274131"/>
    </source>
</evidence>
<comment type="catalytic activity">
    <reaction evidence="4">
        <text>GTP + H2O = GDP + phosphate + H(+)</text>
        <dbReference type="Rhea" id="RHEA:19669"/>
        <dbReference type="ChEBI" id="CHEBI:15377"/>
        <dbReference type="ChEBI" id="CHEBI:15378"/>
        <dbReference type="ChEBI" id="CHEBI:37565"/>
        <dbReference type="ChEBI" id="CHEBI:43474"/>
        <dbReference type="ChEBI" id="CHEBI:58189"/>
        <dbReference type="EC" id="3.6.5.2"/>
    </reaction>
</comment>
<dbReference type="WBParaSite" id="EVEC_0001000701-mRNA-1">
    <property type="protein sequence ID" value="EVEC_0001000701-mRNA-1"/>
    <property type="gene ID" value="EVEC_0001000701"/>
</dbReference>
<dbReference type="PROSITE" id="PS51421">
    <property type="entry name" value="RAS"/>
    <property type="match status" value="1"/>
</dbReference>
<dbReference type="Proteomes" id="UP000274131">
    <property type="component" value="Unassembled WGS sequence"/>
</dbReference>
<dbReference type="InterPro" id="IPR051065">
    <property type="entry name" value="Ras-related_GTPase"/>
</dbReference>